<evidence type="ECO:0000313" key="2">
    <source>
        <dbReference type="EMBL" id="AYV83692.1"/>
    </source>
</evidence>
<proteinExistence type="predicted"/>
<accession>A0A3G5A9D1</accession>
<dbReference type="InterPro" id="IPR001875">
    <property type="entry name" value="DED_dom"/>
</dbReference>
<dbReference type="PROSITE" id="PS50168">
    <property type="entry name" value="DED"/>
    <property type="match status" value="1"/>
</dbReference>
<dbReference type="EMBL" id="MK072392">
    <property type="protein sequence ID" value="AYV83692.1"/>
    <property type="molecule type" value="Genomic_DNA"/>
</dbReference>
<name>A0A3G5A9D1_9VIRU</name>
<organism evidence="2">
    <name type="scientific">Hyperionvirus sp</name>
    <dbReference type="NCBI Taxonomy" id="2487770"/>
    <lineage>
        <taxon>Viruses</taxon>
        <taxon>Varidnaviria</taxon>
        <taxon>Bamfordvirae</taxon>
        <taxon>Nucleocytoviricota</taxon>
        <taxon>Megaviricetes</taxon>
        <taxon>Imitervirales</taxon>
        <taxon>Mimiviridae</taxon>
        <taxon>Klosneuvirinae</taxon>
    </lineage>
</organism>
<reference evidence="2" key="1">
    <citation type="submission" date="2018-10" db="EMBL/GenBank/DDBJ databases">
        <title>Hidden diversity of soil giant viruses.</title>
        <authorList>
            <person name="Schulz F."/>
            <person name="Alteio L."/>
            <person name="Goudeau D."/>
            <person name="Ryan E.M."/>
            <person name="Malmstrom R.R."/>
            <person name="Blanchard J."/>
            <person name="Woyke T."/>
        </authorList>
    </citation>
    <scope>NUCLEOTIDE SEQUENCE</scope>
    <source>
        <strain evidence="2">HYV1</strain>
    </source>
</reference>
<evidence type="ECO:0000259" key="1">
    <source>
        <dbReference type="PROSITE" id="PS50168"/>
    </source>
</evidence>
<protein>
    <recommendedName>
        <fullName evidence="1">DED domain-containing protein</fullName>
    </recommendedName>
</protein>
<sequence>MSLNELINKHKKSESIEQLSDFIFNSYDSLPSSEKNKVIDYFLKLVELDQVPENQLTILFELLDKLKRYDDAISLIIKYPQIISNHFEQTYNVFNYNVEHEWNWDLKKLKSMKEQEWRDDLKTTILDNEFVSKYKLAKLITSRLNNEKIKKNSVIQLQRENMWKMGGYPSCQKNIEEIRKCKYSDEAERYLKECNEKEPEDSDLAWYNFTQKYSEVSDGLGDNDVCLCKKNCCQNN</sequence>
<gene>
    <name evidence="2" type="ORF">Hyperionvirus10_28</name>
</gene>
<feature type="domain" description="DED" evidence="1">
    <location>
        <begin position="1"/>
        <end position="70"/>
    </location>
</feature>